<evidence type="ECO:0000313" key="2">
    <source>
        <dbReference type="Proteomes" id="UP000030377"/>
    </source>
</evidence>
<sequence length="123" mass="13907">MPQLPKRYYLASLWVELTRQLHKTLAPDLQSKFGSRTGVLLIDTAVFVATIEGRPMTATRLSTSIGIPRPTVDRHLRILCRNGTIERAGQVYVTSAKQLDRIARQNYRTLTALVRTTSEILSR</sequence>
<dbReference type="EMBL" id="JRPN01000024">
    <property type="protein sequence ID" value="KGT75773.1"/>
    <property type="molecule type" value="Genomic_DNA"/>
</dbReference>
<dbReference type="SUPFAM" id="SSF46785">
    <property type="entry name" value="Winged helix' DNA-binding domain"/>
    <property type="match status" value="1"/>
</dbReference>
<dbReference type="Proteomes" id="UP000030377">
    <property type="component" value="Unassembled WGS sequence"/>
</dbReference>
<organism evidence="1 2">
    <name type="scientific">Bradyrhizobium japonicum</name>
    <dbReference type="NCBI Taxonomy" id="375"/>
    <lineage>
        <taxon>Bacteria</taxon>
        <taxon>Pseudomonadati</taxon>
        <taxon>Pseudomonadota</taxon>
        <taxon>Alphaproteobacteria</taxon>
        <taxon>Hyphomicrobiales</taxon>
        <taxon>Nitrobacteraceae</taxon>
        <taxon>Bradyrhizobium</taxon>
    </lineage>
</organism>
<dbReference type="InterPro" id="IPR036388">
    <property type="entry name" value="WH-like_DNA-bd_sf"/>
</dbReference>
<comment type="caution">
    <text evidence="1">The sequence shown here is derived from an EMBL/GenBank/DDBJ whole genome shotgun (WGS) entry which is preliminary data.</text>
</comment>
<dbReference type="AlphaFoldDB" id="A0A0A3YQ04"/>
<dbReference type="InterPro" id="IPR036390">
    <property type="entry name" value="WH_DNA-bd_sf"/>
</dbReference>
<evidence type="ECO:0000313" key="1">
    <source>
        <dbReference type="EMBL" id="KGT75773.1"/>
    </source>
</evidence>
<reference evidence="1 2" key="1">
    <citation type="submission" date="2014-09" db="EMBL/GenBank/DDBJ databases">
        <title>Draft genome of Bradyrhizobium japonicum Is-34.</title>
        <authorList>
            <person name="Tsurumaru H."/>
            <person name="Yamakawa T."/>
            <person name="Hashimoto S."/>
            <person name="Okizaki K."/>
            <person name="Kanesaki Y."/>
            <person name="Yoshikawa H."/>
            <person name="Yajima S."/>
        </authorList>
    </citation>
    <scope>NUCLEOTIDE SEQUENCE [LARGE SCALE GENOMIC DNA]</scope>
    <source>
        <strain evidence="1 2">Is-34</strain>
    </source>
</reference>
<dbReference type="RefSeq" id="WP_041958485.1">
    <property type="nucleotide sequence ID" value="NZ_JRPN01000024.1"/>
</dbReference>
<dbReference type="Gene3D" id="1.10.10.10">
    <property type="entry name" value="Winged helix-like DNA-binding domain superfamily/Winged helix DNA-binding domain"/>
    <property type="match status" value="1"/>
</dbReference>
<name>A0A0A3YQ04_BRAJP</name>
<gene>
    <name evidence="1" type="ORF">MA20_31735</name>
</gene>
<protein>
    <submittedName>
        <fullName evidence="1">Uncharacterized protein</fullName>
    </submittedName>
</protein>
<accession>A0A0A3YQ04</accession>
<proteinExistence type="predicted"/>